<evidence type="ECO:0000313" key="1">
    <source>
        <dbReference type="EMBL" id="RUO40608.1"/>
    </source>
</evidence>
<dbReference type="Proteomes" id="UP000286976">
    <property type="component" value="Unassembled WGS sequence"/>
</dbReference>
<gene>
    <name evidence="1" type="ORF">CWE15_07650</name>
</gene>
<name>A0A432X2D4_9GAMM</name>
<dbReference type="AlphaFoldDB" id="A0A432X2D4"/>
<protein>
    <recommendedName>
        <fullName evidence="3">ABC-type transport auxiliary lipoprotein component domain-containing protein</fullName>
    </recommendedName>
</protein>
<accession>A0A432X2D4</accession>
<dbReference type="EMBL" id="PIPQ01000003">
    <property type="protein sequence ID" value="RUO40608.1"/>
    <property type="molecule type" value="Genomic_DNA"/>
</dbReference>
<comment type="caution">
    <text evidence="1">The sequence shown here is derived from an EMBL/GenBank/DDBJ whole genome shotgun (WGS) entry which is preliminary data.</text>
</comment>
<sequence>MDRTKTLNEAMMYKHTPCNPFSLRPALLAACASMVLLSGCKSTEFGPLQADLSTTQLANQASTQQPRLPAQLNVVDMRPQHHVLRLHYKTEPAQFATFQQPLTMIIQQQLAPYLADPTNNPLRLQLNIQEGLCVADQTLSRHAMNCRFSVQVTANQSRGTWTKTYTATRNREGKLKLKPDYVESDMVAIMDTALSHFMNDQDFKDWLTRP</sequence>
<organism evidence="1 2">
    <name type="scientific">Aliidiomarina taiwanensis</name>
    <dbReference type="NCBI Taxonomy" id="946228"/>
    <lineage>
        <taxon>Bacteria</taxon>
        <taxon>Pseudomonadati</taxon>
        <taxon>Pseudomonadota</taxon>
        <taxon>Gammaproteobacteria</taxon>
        <taxon>Alteromonadales</taxon>
        <taxon>Idiomarinaceae</taxon>
        <taxon>Aliidiomarina</taxon>
    </lineage>
</organism>
<proteinExistence type="predicted"/>
<evidence type="ECO:0000313" key="2">
    <source>
        <dbReference type="Proteomes" id="UP000286976"/>
    </source>
</evidence>
<dbReference type="InterPro" id="IPR005619">
    <property type="entry name" value="Uncharacterised_YajG"/>
</dbReference>
<keyword evidence="2" id="KW-1185">Reference proteome</keyword>
<dbReference type="Pfam" id="PF03923">
    <property type="entry name" value="Lipoprotein_16"/>
    <property type="match status" value="1"/>
</dbReference>
<reference evidence="1 2" key="1">
    <citation type="journal article" date="2011" name="Front. Microbiol.">
        <title>Genomic signatures of strain selection and enhancement in Bacillus atrophaeus var. globigii, a historical biowarfare simulant.</title>
        <authorList>
            <person name="Gibbons H.S."/>
            <person name="Broomall S.M."/>
            <person name="McNew L.A."/>
            <person name="Daligault H."/>
            <person name="Chapman C."/>
            <person name="Bruce D."/>
            <person name="Karavis M."/>
            <person name="Krepps M."/>
            <person name="McGregor P.A."/>
            <person name="Hong C."/>
            <person name="Park K.H."/>
            <person name="Akmal A."/>
            <person name="Feldman A."/>
            <person name="Lin J.S."/>
            <person name="Chang W.E."/>
            <person name="Higgs B.W."/>
            <person name="Demirev P."/>
            <person name="Lindquist J."/>
            <person name="Liem A."/>
            <person name="Fochler E."/>
            <person name="Read T.D."/>
            <person name="Tapia R."/>
            <person name="Johnson S."/>
            <person name="Bishop-Lilly K.A."/>
            <person name="Detter C."/>
            <person name="Han C."/>
            <person name="Sozhamannan S."/>
            <person name="Rosenzweig C.N."/>
            <person name="Skowronski E.W."/>
        </authorList>
    </citation>
    <scope>NUCLEOTIDE SEQUENCE [LARGE SCALE GENOMIC DNA]</scope>
    <source>
        <strain evidence="1 2">AIT1</strain>
    </source>
</reference>
<evidence type="ECO:0008006" key="3">
    <source>
        <dbReference type="Google" id="ProtNLM"/>
    </source>
</evidence>